<gene>
    <name evidence="4" type="primary">LOC107264416</name>
</gene>
<feature type="region of interest" description="Disordered" evidence="1">
    <location>
        <begin position="320"/>
        <end position="339"/>
    </location>
</feature>
<dbReference type="PANTHER" id="PTHR28495:SF1">
    <property type="entry name" value="GENE, 17266-RELATED"/>
    <property type="match status" value="1"/>
</dbReference>
<feature type="compositionally biased region" description="Polar residues" evidence="1">
    <location>
        <begin position="320"/>
        <end position="337"/>
    </location>
</feature>
<dbReference type="InterPro" id="IPR031643">
    <property type="entry name" value="DUF4708"/>
</dbReference>
<dbReference type="Pfam" id="PF15813">
    <property type="entry name" value="DUF4708"/>
    <property type="match status" value="1"/>
</dbReference>
<dbReference type="PANTHER" id="PTHR28495">
    <property type="entry name" value="HYPOTHETICAL PROTEIN LOC100359752"/>
    <property type="match status" value="1"/>
</dbReference>
<evidence type="ECO:0000313" key="3">
    <source>
        <dbReference type="Proteomes" id="UP000694920"/>
    </source>
</evidence>
<organism evidence="3 4">
    <name type="scientific">Cephus cinctus</name>
    <name type="common">Wheat stem sawfly</name>
    <dbReference type="NCBI Taxonomy" id="211228"/>
    <lineage>
        <taxon>Eukaryota</taxon>
        <taxon>Metazoa</taxon>
        <taxon>Ecdysozoa</taxon>
        <taxon>Arthropoda</taxon>
        <taxon>Hexapoda</taxon>
        <taxon>Insecta</taxon>
        <taxon>Pterygota</taxon>
        <taxon>Neoptera</taxon>
        <taxon>Endopterygota</taxon>
        <taxon>Hymenoptera</taxon>
        <taxon>Cephoidea</taxon>
        <taxon>Cephidae</taxon>
        <taxon>Cephus</taxon>
    </lineage>
</organism>
<dbReference type="AlphaFoldDB" id="A0AAJ7VY71"/>
<evidence type="ECO:0000256" key="1">
    <source>
        <dbReference type="SAM" id="MobiDB-lite"/>
    </source>
</evidence>
<name>A0AAJ7VY71_CEPCN</name>
<sequence length="497" mass="57447">MDLFINDQELCVELRATRIKKSPVMLEDICLPQNLLIEFMADPEGSIDLKPFGHPWVHVLPSMKRGMVISVSKQIPKACPFKSYDELRRHWKNMHGYRLPKVEEGIIYYEIHFPIAQSNTFTYPNVCLANSLKILRNGKPEIIADRFAQNFMKKITSVCGTRIWINRGRDLLNTKELFLTTNKNIATLQSESNPTWNCASTSSNAVESSVNLTFSDTCANELCRNISGLMSPTQSLRGSITQEAIDIFKTPCLMDANLDSKKIWINDKYLNYRKNESNIDTINNNSSKGNKDLYCQKVLPIYEWESQKVNSVKKLEISSETTNHSQTANQCESQLPRNRQIELNEPITKRILKQSQIDSSQNQMNNLNTIENKQLITYFFKEQKSVQQTTSTSNKREFESFNMASRESRDDSQSQKQSQEMLVDNQSKKRRMEVSRNISIEDLAKQNKLDQLTVPELRNWLKERCIPFKGQDRKSSLIRVIISHVKNTQLLTERLKL</sequence>
<keyword evidence="3" id="KW-1185">Reference proteome</keyword>
<feature type="domain" description="DUF4708" evidence="2">
    <location>
        <begin position="1"/>
        <end position="128"/>
    </location>
</feature>
<evidence type="ECO:0000259" key="2">
    <source>
        <dbReference type="Pfam" id="PF15813"/>
    </source>
</evidence>
<evidence type="ECO:0000313" key="4">
    <source>
        <dbReference type="RefSeq" id="XP_024937476.1"/>
    </source>
</evidence>
<dbReference type="SUPFAM" id="SSF68906">
    <property type="entry name" value="SAP domain"/>
    <property type="match status" value="1"/>
</dbReference>
<dbReference type="InterPro" id="IPR036361">
    <property type="entry name" value="SAP_dom_sf"/>
</dbReference>
<reference evidence="4" key="1">
    <citation type="submission" date="2025-08" db="UniProtKB">
        <authorList>
            <consortium name="RefSeq"/>
        </authorList>
    </citation>
    <scope>IDENTIFICATION</scope>
</reference>
<dbReference type="Proteomes" id="UP000694920">
    <property type="component" value="Unplaced"/>
</dbReference>
<proteinExistence type="predicted"/>
<dbReference type="GeneID" id="107264416"/>
<dbReference type="KEGG" id="ccin:107264416"/>
<accession>A0AAJ7VY71</accession>
<feature type="region of interest" description="Disordered" evidence="1">
    <location>
        <begin position="388"/>
        <end position="433"/>
    </location>
</feature>
<dbReference type="RefSeq" id="XP_024937476.1">
    <property type="nucleotide sequence ID" value="XM_025081708.1"/>
</dbReference>
<protein>
    <submittedName>
        <fullName evidence="4">Uncharacterized protein C18orf63</fullName>
    </submittedName>
</protein>